<dbReference type="RefSeq" id="WP_191802679.1">
    <property type="nucleotide sequence ID" value="NZ_JACSQL010000009.1"/>
</dbReference>
<dbReference type="Proteomes" id="UP000608071">
    <property type="component" value="Unassembled WGS sequence"/>
</dbReference>
<comment type="caution">
    <text evidence="3">The sequence shown here is derived from an EMBL/GenBank/DDBJ whole genome shotgun (WGS) entry which is preliminary data.</text>
</comment>
<dbReference type="PROSITE" id="PS50005">
    <property type="entry name" value="TPR"/>
    <property type="match status" value="1"/>
</dbReference>
<feature type="repeat" description="TPR" evidence="1">
    <location>
        <begin position="321"/>
        <end position="354"/>
    </location>
</feature>
<keyword evidence="1" id="KW-0802">TPR repeat</keyword>
<dbReference type="SUPFAM" id="SSF53448">
    <property type="entry name" value="Nucleotide-diphospho-sugar transferases"/>
    <property type="match status" value="1"/>
</dbReference>
<dbReference type="SUPFAM" id="SSF48452">
    <property type="entry name" value="TPR-like"/>
    <property type="match status" value="2"/>
</dbReference>
<dbReference type="Gene3D" id="1.25.40.10">
    <property type="entry name" value="Tetratricopeptide repeat domain"/>
    <property type="match status" value="1"/>
</dbReference>
<dbReference type="InterPro" id="IPR011990">
    <property type="entry name" value="TPR-like_helical_dom_sf"/>
</dbReference>
<dbReference type="PANTHER" id="PTHR43630">
    <property type="entry name" value="POLY-BETA-1,6-N-ACETYL-D-GLUCOSAMINE SYNTHASE"/>
    <property type="match status" value="1"/>
</dbReference>
<dbReference type="InterPro" id="IPR029044">
    <property type="entry name" value="Nucleotide-diphossugar_trans"/>
</dbReference>
<sequence length="588" mass="66928">MPSQTISLCMIVKDEEQMLPACLESVQGAVDEIIVVDTGSTDNTVQLAERYGASVVHFKWCHDFAAARNAGLEAATGDWILFLDADERIDEQGVQELPIWAQQDGVEGYFLQIHNYTGNGSGGVTINPVLRMFRHRPEYRFQGRIHEQIAESIVSQCAEAHFHMTDVIIHHYGYSETIVSAKNKVNRNMELLQQIIEEDPANPFHDYNLGVEYLRMGEVQQALGYFQKSWNGLEPARVSYAHLVLKYEVRCLQALGQWKEAMEKITEGRSLYPGYTDLLHAQAFTQNTLGRAEEAEKILREALHMGPSAEMYHTEEGIGTFQTWFMLGQYAEQREALEEAVDAYVEAVRYKPSLLPPLYRICRILQVTGQEERLPKLIEARFRIESQEAMGKLIRILNDSRCYSAVLSILKQWDQPSIPRETIRVSKIMALWRCGDWENAALLLRKNDDFPDQEKDWLMWSLDIAPSIGQKRAIKDHAILLIEQGEDEELKPLTEGTWTSFAELLEAADHAGKREMFVGVTGAWRNTLEKNREVMPEAVLMGTQKYVSSMTSAADGHLSVIQAQAPYDVNTRPVQHIRLGLPWPNGFR</sequence>
<name>A0ABR8T2Q4_9BACL</name>
<dbReference type="Pfam" id="PF00535">
    <property type="entry name" value="Glycos_transf_2"/>
    <property type="match status" value="1"/>
</dbReference>
<proteinExistence type="predicted"/>
<feature type="domain" description="Glycosyltransferase 2-like" evidence="2">
    <location>
        <begin position="7"/>
        <end position="123"/>
    </location>
</feature>
<accession>A0ABR8T2Q4</accession>
<evidence type="ECO:0000313" key="4">
    <source>
        <dbReference type="Proteomes" id="UP000608071"/>
    </source>
</evidence>
<dbReference type="Pfam" id="PF13181">
    <property type="entry name" value="TPR_8"/>
    <property type="match status" value="1"/>
</dbReference>
<dbReference type="InterPro" id="IPR019734">
    <property type="entry name" value="TPR_rpt"/>
</dbReference>
<protein>
    <submittedName>
        <fullName evidence="3">Glycosyltransferase</fullName>
    </submittedName>
</protein>
<dbReference type="Gene3D" id="3.90.550.10">
    <property type="entry name" value="Spore Coat Polysaccharide Biosynthesis Protein SpsA, Chain A"/>
    <property type="match status" value="1"/>
</dbReference>
<dbReference type="EMBL" id="JACSQL010000009">
    <property type="protein sequence ID" value="MBD7970031.1"/>
    <property type="molecule type" value="Genomic_DNA"/>
</dbReference>
<keyword evidence="4" id="KW-1185">Reference proteome</keyword>
<dbReference type="InterPro" id="IPR001173">
    <property type="entry name" value="Glyco_trans_2-like"/>
</dbReference>
<gene>
    <name evidence="3" type="ORF">H9647_18375</name>
</gene>
<dbReference type="SMART" id="SM00028">
    <property type="entry name" value="TPR"/>
    <property type="match status" value="3"/>
</dbReference>
<evidence type="ECO:0000259" key="2">
    <source>
        <dbReference type="Pfam" id="PF00535"/>
    </source>
</evidence>
<evidence type="ECO:0000313" key="3">
    <source>
        <dbReference type="EMBL" id="MBD7970031.1"/>
    </source>
</evidence>
<dbReference type="PANTHER" id="PTHR43630:SF2">
    <property type="entry name" value="GLYCOSYLTRANSFERASE"/>
    <property type="match status" value="1"/>
</dbReference>
<reference evidence="3 4" key="1">
    <citation type="submission" date="2020-08" db="EMBL/GenBank/DDBJ databases">
        <title>A Genomic Blueprint of the Chicken Gut Microbiome.</title>
        <authorList>
            <person name="Gilroy R."/>
            <person name="Ravi A."/>
            <person name="Getino M."/>
            <person name="Pursley I."/>
            <person name="Horton D.L."/>
            <person name="Alikhan N.-F."/>
            <person name="Baker D."/>
            <person name="Gharbi K."/>
            <person name="Hall N."/>
            <person name="Watson M."/>
            <person name="Adriaenssens E.M."/>
            <person name="Foster-Nyarko E."/>
            <person name="Jarju S."/>
            <person name="Secka A."/>
            <person name="Antonio M."/>
            <person name="Oren A."/>
            <person name="Chaudhuri R."/>
            <person name="La Ragione R.M."/>
            <person name="Hildebrand F."/>
            <person name="Pallen M.J."/>
        </authorList>
    </citation>
    <scope>NUCLEOTIDE SEQUENCE [LARGE SCALE GENOMIC DNA]</scope>
    <source>
        <strain evidence="3 4">Sa2BVA9</strain>
    </source>
</reference>
<dbReference type="CDD" id="cd02511">
    <property type="entry name" value="Beta4Glucosyltransferase"/>
    <property type="match status" value="1"/>
</dbReference>
<evidence type="ECO:0000256" key="1">
    <source>
        <dbReference type="PROSITE-ProRule" id="PRU00339"/>
    </source>
</evidence>
<organism evidence="3 4">
    <name type="scientific">Paenibacillus gallinarum</name>
    <dbReference type="NCBI Taxonomy" id="2762232"/>
    <lineage>
        <taxon>Bacteria</taxon>
        <taxon>Bacillati</taxon>
        <taxon>Bacillota</taxon>
        <taxon>Bacilli</taxon>
        <taxon>Bacillales</taxon>
        <taxon>Paenibacillaceae</taxon>
        <taxon>Paenibacillus</taxon>
    </lineage>
</organism>